<proteinExistence type="predicted"/>
<dbReference type="SMART" id="SM01043">
    <property type="entry name" value="BTAD"/>
    <property type="match status" value="1"/>
</dbReference>
<dbReference type="PANTHER" id="PTHR35807">
    <property type="entry name" value="TRANSCRIPTIONAL REGULATOR REDD-RELATED"/>
    <property type="match status" value="1"/>
</dbReference>
<reference evidence="2 3" key="1">
    <citation type="submission" date="2023-07" db="EMBL/GenBank/DDBJ databases">
        <title>Genomic Encyclopedia of Type Strains, Phase IV (KMG-IV): sequencing the most valuable type-strain genomes for metagenomic binning, comparative biology and taxonomic classification.</title>
        <authorList>
            <person name="Goeker M."/>
        </authorList>
    </citation>
    <scope>NUCLEOTIDE SEQUENCE [LARGE SCALE GENOMIC DNA]</scope>
    <source>
        <strain evidence="2 3">DSM 23948</strain>
    </source>
</reference>
<dbReference type="InterPro" id="IPR005158">
    <property type="entry name" value="BTAD"/>
</dbReference>
<dbReference type="InterPro" id="IPR059106">
    <property type="entry name" value="WHD_MalT"/>
</dbReference>
<evidence type="ECO:0000259" key="1">
    <source>
        <dbReference type="SMART" id="SM01043"/>
    </source>
</evidence>
<dbReference type="InterPro" id="IPR051677">
    <property type="entry name" value="AfsR-DnrI-RedD_regulator"/>
</dbReference>
<name>A0ABT9UYQ5_9BACL</name>
<dbReference type="Pfam" id="PF25873">
    <property type="entry name" value="WHD_MalT"/>
    <property type="match status" value="1"/>
</dbReference>
<sequence>MEQPIAVMKTKLMPPKFKEESLRRAKLTRKMKTIAEYPLTLIHAGAGYGKSTALALYVSDEKTPCCWYSITSTDDDILPFMTYILAAVQSVIPSFGKELIQYMGHIAPYTREEEINHLCTLFVNEMVSIDHELIIVLDDFHQIEHSYNVNRWIERLLEHIPDNLHLIVSSRSRPLWKPLRKMKVSNQLLEITKSDLVLTKEEVELLLCDLYEITLSEEQLDEVFQLTEGWVIALGMIAQQFSEQMLLDQVFKDPMLSLDDLFHYLALEVFEKQPPMIQQFLEQTSVFEVIDEEICNEVLGITGSGALLQQIHERNLFIQKIGDEEYRYHALFKEFLEGQLRLHQPHSFTTLHDRSARYFERRKQWETAIVHYEKMNHMKAMAALLHDYGIKMLESGKLEGLYEKLLRIPREVKDQFFRLWFLQGEVERYRSMYIEAEASYERAIDEADKRDNLLEKSKALEGKAKIYLDTIQPYNAERLLYEAIEICESSNLSSEEETHKLYRLLAENLINSGKAMKAEKLLKRAQHYRSSIVDGNLEARLYLRTGRFDAARKALLTTDSLAEIPKSKLPQSHRETDLLLALIEAFKGNAVESKRLAQVGIQHGIEIGSPFVEACGWMRMGHAVQLLHKYDSTLGKKCYETALEIMDHIQVERGKAEPLMGLCLLYGTKGEYERAIEMGEAALQETEKVQDLWLSSLITIAMGISAVHNQKFAQACVYLETAEKMFADCHDDYGKMLTYFWQGHVYFLNQDEEAFKEKMMLFLKQVRLGSYEFIFHKRTIFGPRDLQVFVPLLIEAQRKNIATSYVNKILQDMGFTELESHPGYTLRVEALGKFRVWLGEKEVEEKDWQRGKAKELLQLFITQLHHMFPKEEIFQKIWPNQDEKGATRDFKVALNALHSALEPNRKARATPFFVIRNGTAYGVNPGASVELDTAQFEEWVNLGLEERDSDQAIMCLERGLQIYKGDFLPERQYDDWCLNERERLLVLFLRGAEKIAQAYVGKQEFDKAIYWCERILEKDRTWEEAYRLLMFCYYRKNNRPFAMKWYKKCCEILEEELGVSPLEPTRHMYEMILEAEENIHRM</sequence>
<dbReference type="SUPFAM" id="SSF52540">
    <property type="entry name" value="P-loop containing nucleoside triphosphate hydrolases"/>
    <property type="match status" value="1"/>
</dbReference>
<dbReference type="Proteomes" id="UP001231362">
    <property type="component" value="Unassembled WGS sequence"/>
</dbReference>
<dbReference type="SUPFAM" id="SSF48452">
    <property type="entry name" value="TPR-like"/>
    <property type="match status" value="3"/>
</dbReference>
<dbReference type="PANTHER" id="PTHR35807:SF2">
    <property type="entry name" value="TRANSCRIPTIONAL ACTIVATOR DOMAIN"/>
    <property type="match status" value="1"/>
</dbReference>
<keyword evidence="2" id="KW-0238">DNA-binding</keyword>
<dbReference type="InterPro" id="IPR011990">
    <property type="entry name" value="TPR-like_helical_dom_sf"/>
</dbReference>
<organism evidence="2 3">
    <name type="scientific">Anoxybacillus andreesenii</name>
    <dbReference type="NCBI Taxonomy" id="1325932"/>
    <lineage>
        <taxon>Bacteria</taxon>
        <taxon>Bacillati</taxon>
        <taxon>Bacillota</taxon>
        <taxon>Bacilli</taxon>
        <taxon>Bacillales</taxon>
        <taxon>Anoxybacillaceae</taxon>
        <taxon>Anoxybacillus</taxon>
    </lineage>
</organism>
<dbReference type="Gene3D" id="1.25.40.10">
    <property type="entry name" value="Tetratricopeptide repeat domain"/>
    <property type="match status" value="3"/>
</dbReference>
<dbReference type="RefSeq" id="WP_307148439.1">
    <property type="nucleotide sequence ID" value="NZ_JAUSTU010000001.1"/>
</dbReference>
<dbReference type="InterPro" id="IPR027417">
    <property type="entry name" value="P-loop_NTPase"/>
</dbReference>
<dbReference type="GO" id="GO:0003677">
    <property type="term" value="F:DNA binding"/>
    <property type="evidence" value="ECO:0007669"/>
    <property type="project" value="UniProtKB-KW"/>
</dbReference>
<keyword evidence="3" id="KW-1185">Reference proteome</keyword>
<dbReference type="InterPro" id="IPR036388">
    <property type="entry name" value="WH-like_DNA-bd_sf"/>
</dbReference>
<dbReference type="Gene3D" id="1.10.10.10">
    <property type="entry name" value="Winged helix-like DNA-binding domain superfamily/Winged helix DNA-binding domain"/>
    <property type="match status" value="1"/>
</dbReference>
<gene>
    <name evidence="2" type="ORF">J2S07_000110</name>
</gene>
<comment type="caution">
    <text evidence="2">The sequence shown here is derived from an EMBL/GenBank/DDBJ whole genome shotgun (WGS) entry which is preliminary data.</text>
</comment>
<dbReference type="Pfam" id="PF03704">
    <property type="entry name" value="BTAD"/>
    <property type="match status" value="1"/>
</dbReference>
<protein>
    <submittedName>
        <fullName evidence="2">DNA-binding SARP family transcriptional activator/uncharacterized protein HemY</fullName>
    </submittedName>
</protein>
<accession>A0ABT9UYQ5</accession>
<feature type="domain" description="Bacterial transcriptional activator" evidence="1">
    <location>
        <begin position="931"/>
        <end position="1073"/>
    </location>
</feature>
<evidence type="ECO:0000313" key="3">
    <source>
        <dbReference type="Proteomes" id="UP001231362"/>
    </source>
</evidence>
<dbReference type="EMBL" id="JAUSTU010000001">
    <property type="protein sequence ID" value="MDQ0153812.1"/>
    <property type="molecule type" value="Genomic_DNA"/>
</dbReference>
<evidence type="ECO:0000313" key="2">
    <source>
        <dbReference type="EMBL" id="MDQ0153812.1"/>
    </source>
</evidence>
<dbReference type="InterPro" id="IPR019734">
    <property type="entry name" value="TPR_rpt"/>
</dbReference>
<dbReference type="SMART" id="SM00028">
    <property type="entry name" value="TPR"/>
    <property type="match status" value="7"/>
</dbReference>